<name>A0A5B6TJ97_9BACT</name>
<keyword evidence="3" id="KW-1185">Reference proteome</keyword>
<dbReference type="Pfam" id="PF12730">
    <property type="entry name" value="ABC2_membrane_4"/>
    <property type="match status" value="1"/>
</dbReference>
<dbReference type="EMBL" id="VKKY01000001">
    <property type="protein sequence ID" value="KAA3439435.1"/>
    <property type="molecule type" value="Genomic_DNA"/>
</dbReference>
<reference evidence="2 3" key="1">
    <citation type="submission" date="2019-07" db="EMBL/GenBank/DDBJ databases">
        <title>Rufibacter sp. nov., isolated from lake sediment.</title>
        <authorList>
            <person name="Qu J.-H."/>
        </authorList>
    </citation>
    <scope>NUCLEOTIDE SEQUENCE [LARGE SCALE GENOMIC DNA]</scope>
    <source>
        <strain evidence="2 3">NBS58-1</strain>
    </source>
</reference>
<gene>
    <name evidence="2" type="ORF">FOA19_01735</name>
</gene>
<dbReference type="RefSeq" id="WP_149089078.1">
    <property type="nucleotide sequence ID" value="NZ_VKKY01000001.1"/>
</dbReference>
<feature type="transmembrane region" description="Helical" evidence="1">
    <location>
        <begin position="174"/>
        <end position="192"/>
    </location>
</feature>
<dbReference type="OrthoDB" id="1452202at2"/>
<feature type="transmembrane region" description="Helical" evidence="1">
    <location>
        <begin position="148"/>
        <end position="169"/>
    </location>
</feature>
<feature type="transmembrane region" description="Helical" evidence="1">
    <location>
        <begin position="232"/>
        <end position="253"/>
    </location>
</feature>
<proteinExistence type="predicted"/>
<keyword evidence="1" id="KW-0812">Transmembrane</keyword>
<keyword evidence="1" id="KW-0472">Membrane</keyword>
<accession>A0A5B6TJ97</accession>
<evidence type="ECO:0000256" key="1">
    <source>
        <dbReference type="SAM" id="Phobius"/>
    </source>
</evidence>
<feature type="transmembrane region" description="Helical" evidence="1">
    <location>
        <begin position="56"/>
        <end position="79"/>
    </location>
</feature>
<organism evidence="2 3">
    <name type="scientific">Rufibacter hautae</name>
    <dbReference type="NCBI Taxonomy" id="2595005"/>
    <lineage>
        <taxon>Bacteria</taxon>
        <taxon>Pseudomonadati</taxon>
        <taxon>Bacteroidota</taxon>
        <taxon>Cytophagia</taxon>
        <taxon>Cytophagales</taxon>
        <taxon>Hymenobacteraceae</taxon>
        <taxon>Rufibacter</taxon>
    </lineage>
</organism>
<dbReference type="Proteomes" id="UP000324133">
    <property type="component" value="Unassembled WGS sequence"/>
</dbReference>
<dbReference type="PANTHER" id="PTHR37305">
    <property type="entry name" value="INTEGRAL MEMBRANE PROTEIN-RELATED"/>
    <property type="match status" value="1"/>
</dbReference>
<dbReference type="PANTHER" id="PTHR37305:SF1">
    <property type="entry name" value="MEMBRANE PROTEIN"/>
    <property type="match status" value="1"/>
</dbReference>
<feature type="transmembrane region" description="Helical" evidence="1">
    <location>
        <begin position="108"/>
        <end position="128"/>
    </location>
</feature>
<dbReference type="AlphaFoldDB" id="A0A5B6TJ97"/>
<comment type="caution">
    <text evidence="2">The sequence shown here is derived from an EMBL/GenBank/DDBJ whole genome shotgun (WGS) entry which is preliminary data.</text>
</comment>
<keyword evidence="1" id="KW-1133">Transmembrane helix</keyword>
<evidence type="ECO:0000313" key="2">
    <source>
        <dbReference type="EMBL" id="KAA3439435.1"/>
    </source>
</evidence>
<sequence length="258" mass="29521">MTSLLRIELRKLLPYSTFWVLLVLQCFLLFIFFYARGNVMVNGQMAGAELYQFPKLWMHLAYVSSFLNLIPGILIIILISDEYAFRTLRQQVIDGFSRANLVQAKYSVILLLAALLALYVVFLGLGFGLYHRQDTGNDTSMFSNVQAIFYYLVQLVGYMSLAMFIAFLVRKTGLAIMLFMAYTLVVERLIQWKTPDQIDQYFPMKTLGALTPNPHAEVEQLMLGVTETLSPLQALAPAILYVTLFCFLSYQLLRSRDL</sequence>
<protein>
    <submittedName>
        <fullName evidence="2">ABC transporter permease</fullName>
    </submittedName>
</protein>
<feature type="transmembrane region" description="Helical" evidence="1">
    <location>
        <begin position="12"/>
        <end position="36"/>
    </location>
</feature>
<evidence type="ECO:0000313" key="3">
    <source>
        <dbReference type="Proteomes" id="UP000324133"/>
    </source>
</evidence>